<feature type="transmembrane region" description="Helical" evidence="2">
    <location>
        <begin position="163"/>
        <end position="180"/>
    </location>
</feature>
<feature type="transmembrane region" description="Helical" evidence="2">
    <location>
        <begin position="303"/>
        <end position="325"/>
    </location>
</feature>
<keyword evidence="2" id="KW-0812">Transmembrane</keyword>
<evidence type="ECO:0000313" key="3">
    <source>
        <dbReference type="EMBL" id="GMH74788.1"/>
    </source>
</evidence>
<reference evidence="4" key="1">
    <citation type="journal article" date="2023" name="Commun. Biol.">
        <title>Genome analysis of Parmales, the sister group of diatoms, reveals the evolutionary specialization of diatoms from phago-mixotrophs to photoautotrophs.</title>
        <authorList>
            <person name="Ban H."/>
            <person name="Sato S."/>
            <person name="Yoshikawa S."/>
            <person name="Yamada K."/>
            <person name="Nakamura Y."/>
            <person name="Ichinomiya M."/>
            <person name="Sato N."/>
            <person name="Blanc-Mathieu R."/>
            <person name="Endo H."/>
            <person name="Kuwata A."/>
            <person name="Ogata H."/>
        </authorList>
    </citation>
    <scope>NUCLEOTIDE SEQUENCE [LARGE SCALE GENOMIC DNA]</scope>
</reference>
<organism evidence="3 4">
    <name type="scientific">Triparma laevis f. inornata</name>
    <dbReference type="NCBI Taxonomy" id="1714386"/>
    <lineage>
        <taxon>Eukaryota</taxon>
        <taxon>Sar</taxon>
        <taxon>Stramenopiles</taxon>
        <taxon>Ochrophyta</taxon>
        <taxon>Bolidophyceae</taxon>
        <taxon>Parmales</taxon>
        <taxon>Triparmaceae</taxon>
        <taxon>Triparma</taxon>
    </lineage>
</organism>
<name>A0A9W7EFM6_9STRA</name>
<keyword evidence="2" id="KW-1133">Transmembrane helix</keyword>
<feature type="compositionally biased region" description="Basic and acidic residues" evidence="1">
    <location>
        <begin position="389"/>
        <end position="410"/>
    </location>
</feature>
<feature type="region of interest" description="Disordered" evidence="1">
    <location>
        <begin position="379"/>
        <end position="410"/>
    </location>
</feature>
<feature type="transmembrane region" description="Helical" evidence="2">
    <location>
        <begin position="51"/>
        <end position="72"/>
    </location>
</feature>
<proteinExistence type="predicted"/>
<feature type="transmembrane region" description="Helical" evidence="2">
    <location>
        <begin position="272"/>
        <end position="297"/>
    </location>
</feature>
<gene>
    <name evidence="3" type="ORF">TL16_g06556</name>
</gene>
<dbReference type="EMBL" id="BLQM01000199">
    <property type="protein sequence ID" value="GMH74788.1"/>
    <property type="molecule type" value="Genomic_DNA"/>
</dbReference>
<evidence type="ECO:0000256" key="1">
    <source>
        <dbReference type="SAM" id="MobiDB-lite"/>
    </source>
</evidence>
<dbReference type="Proteomes" id="UP001162640">
    <property type="component" value="Unassembled WGS sequence"/>
</dbReference>
<keyword evidence="2" id="KW-0472">Membrane</keyword>
<evidence type="ECO:0000256" key="2">
    <source>
        <dbReference type="SAM" id="Phobius"/>
    </source>
</evidence>
<feature type="transmembrane region" description="Helical" evidence="2">
    <location>
        <begin position="232"/>
        <end position="251"/>
    </location>
</feature>
<accession>A0A9W7EFM6</accession>
<protein>
    <submittedName>
        <fullName evidence="3">Uncharacterized protein</fullName>
    </submittedName>
</protein>
<feature type="transmembrane region" description="Helical" evidence="2">
    <location>
        <begin position="121"/>
        <end position="143"/>
    </location>
</feature>
<dbReference type="AlphaFoldDB" id="A0A9W7EFM6"/>
<feature type="transmembrane region" description="Helical" evidence="2">
    <location>
        <begin position="200"/>
        <end position="220"/>
    </location>
</feature>
<evidence type="ECO:0000313" key="4">
    <source>
        <dbReference type="Proteomes" id="UP001162640"/>
    </source>
</evidence>
<sequence>MGFGGRIDDTCPLCDSDPDLSDSCVFGEKTCICTRLGEYCYNQYPYYAYDVFLVVTFLMQGINLVYSGWFAFEILKKKVLGICPFVTWCCPGWCCIPEVVGSTSTRNLMKTQKRFSAMESIIILTFAGVLVRCIWLCTIINGRNASVILVDQYTEGVLLKTPQILWMSAYLYTALVWRRISDKCTNLTRNTQAKKSYEKLAFKVNGMAFFLLIVILPLYIYGNMKYPPLVAYVDYCLMLCVITVSIAGRNFGKQLILQLNSSILGGEIIPTINYVLRCSVSAAWLVIITGLLYNIFFRGEGKWFALGFSFIVHDICEFLLCHALLKTKMDSKSKKKQDNAHSMKLTGINVQGSKRGMNGRQPSSMRFSEMFEARSSAAASVAGRGGGLQKERRPSKRDLSDQKMKRLEQHFHKPKIVRTNQAVI</sequence>
<comment type="caution">
    <text evidence="3">The sequence shown here is derived from an EMBL/GenBank/DDBJ whole genome shotgun (WGS) entry which is preliminary data.</text>
</comment>